<name>A0A2M8QYP8_9BRAD</name>
<gene>
    <name evidence="2" type="ORF">CVM73_35065</name>
</gene>
<dbReference type="InterPro" id="IPR027267">
    <property type="entry name" value="AH/BAR_dom_sf"/>
</dbReference>
<dbReference type="AlphaFoldDB" id="A0A2M8QYP8"/>
<dbReference type="Proteomes" id="UP000231194">
    <property type="component" value="Unassembled WGS sequence"/>
</dbReference>
<proteinExistence type="predicted"/>
<organism evidence="2 3">
    <name type="scientific">Bradyrhizobium forestalis</name>
    <dbReference type="NCBI Taxonomy" id="1419263"/>
    <lineage>
        <taxon>Bacteria</taxon>
        <taxon>Pseudomonadati</taxon>
        <taxon>Pseudomonadota</taxon>
        <taxon>Alphaproteobacteria</taxon>
        <taxon>Hyphomicrobiales</taxon>
        <taxon>Nitrobacteraceae</taxon>
        <taxon>Bradyrhizobium</taxon>
    </lineage>
</organism>
<evidence type="ECO:0000256" key="1">
    <source>
        <dbReference type="SAM" id="Coils"/>
    </source>
</evidence>
<sequence>MAIDYIKNNDYMVIRMISRPWRRIMSDDLEKAEHDLAKARGDLERAEALYAEAEKEMAKARSELAQAEEEIEKAKKNHIEVSISTTAGFHPAEGFNSVSENQIVQHELDKAKKELNIKDVTGWIASVITPAGKRTLDPSKSYVENGLSSKAEIDWGPSEGGGG</sequence>
<feature type="coiled-coil region" evidence="1">
    <location>
        <begin position="22"/>
        <end position="84"/>
    </location>
</feature>
<comment type="caution">
    <text evidence="2">The sequence shown here is derived from an EMBL/GenBank/DDBJ whole genome shotgun (WGS) entry which is preliminary data.</text>
</comment>
<keyword evidence="3" id="KW-1185">Reference proteome</keyword>
<dbReference type="SUPFAM" id="SSF103657">
    <property type="entry name" value="BAR/IMD domain-like"/>
    <property type="match status" value="1"/>
</dbReference>
<reference evidence="2 3" key="1">
    <citation type="submission" date="2017-11" db="EMBL/GenBank/DDBJ databases">
        <title>Bradyrhizobium forestalis sp. nov., an efficient nitrogen-fixing bacterium isolated from nodules of forest legume species in the Amazon.</title>
        <authorList>
            <person name="Costa E.M."/>
            <person name="Guimaraes A."/>
            <person name="Carvalho T.S."/>
            <person name="Rodrigues T.L."/>
            <person name="Ribeiro P.R.A."/>
            <person name="Lebbe L."/>
            <person name="Willems A."/>
            <person name="Moreira F.M.S."/>
        </authorList>
    </citation>
    <scope>NUCLEOTIDE SEQUENCE [LARGE SCALE GENOMIC DNA]</scope>
    <source>
        <strain evidence="2 3">INPA54B</strain>
    </source>
</reference>
<evidence type="ECO:0000313" key="2">
    <source>
        <dbReference type="EMBL" id="PJG50692.1"/>
    </source>
</evidence>
<accession>A0A2M8QYP8</accession>
<keyword evidence="1" id="KW-0175">Coiled coil</keyword>
<dbReference type="Gene3D" id="1.10.287.620">
    <property type="entry name" value="Helix Hairpins"/>
    <property type="match status" value="1"/>
</dbReference>
<evidence type="ECO:0000313" key="3">
    <source>
        <dbReference type="Proteomes" id="UP000231194"/>
    </source>
</evidence>
<dbReference type="EMBL" id="PGVG01000052">
    <property type="protein sequence ID" value="PJG50692.1"/>
    <property type="molecule type" value="Genomic_DNA"/>
</dbReference>
<protein>
    <submittedName>
        <fullName evidence="2">Uncharacterized protein</fullName>
    </submittedName>
</protein>